<keyword evidence="2" id="KW-0328">Glycosyltransferase</keyword>
<evidence type="ECO:0000256" key="4">
    <source>
        <dbReference type="ARBA" id="ARBA00023136"/>
    </source>
</evidence>
<gene>
    <name evidence="6" type="ORF">OA84_03730</name>
</gene>
<proteinExistence type="predicted"/>
<evidence type="ECO:0008006" key="8">
    <source>
        <dbReference type="Google" id="ProtNLM"/>
    </source>
</evidence>
<comment type="caution">
    <text evidence="6">The sequence shown here is derived from an EMBL/GenBank/DDBJ whole genome shotgun (WGS) entry which is preliminary data.</text>
</comment>
<keyword evidence="3" id="KW-0808">Transferase</keyword>
<dbReference type="Proteomes" id="UP000031275">
    <property type="component" value="Unassembled WGS sequence"/>
</dbReference>
<name>A0ABR4ZTA7_9FLAO</name>
<dbReference type="RefSeq" id="WP_039342414.1">
    <property type="nucleotide sequence ID" value="NZ_JSYK01000002.1"/>
</dbReference>
<protein>
    <recommendedName>
        <fullName evidence="8">Core-2/I-Branching enzyme</fullName>
    </recommendedName>
</protein>
<keyword evidence="7" id="KW-1185">Reference proteome</keyword>
<evidence type="ECO:0000313" key="7">
    <source>
        <dbReference type="Proteomes" id="UP000031275"/>
    </source>
</evidence>
<sequence length="102" mass="11929">MKHAILITAYKDFQQLANLVEEFPADDYNIYIHIDKKSKVDENIISKVSSKENVKCIERKYVINWGGLNHLNAFLHLSRIPLKDGENAYFHVITAQKHQLYK</sequence>
<evidence type="ECO:0000256" key="1">
    <source>
        <dbReference type="ARBA" id="ARBA00004606"/>
    </source>
</evidence>
<dbReference type="InterPro" id="IPR003406">
    <property type="entry name" value="Glyco_trans_14"/>
</dbReference>
<keyword evidence="5" id="KW-0325">Glycoprotein</keyword>
<keyword evidence="4" id="KW-0472">Membrane</keyword>
<organism evidence="6 7">
    <name type="scientific">Kaistella solincola</name>
    <dbReference type="NCBI Taxonomy" id="510955"/>
    <lineage>
        <taxon>Bacteria</taxon>
        <taxon>Pseudomonadati</taxon>
        <taxon>Bacteroidota</taxon>
        <taxon>Flavobacteriia</taxon>
        <taxon>Flavobacteriales</taxon>
        <taxon>Weeksellaceae</taxon>
        <taxon>Chryseobacterium group</taxon>
        <taxon>Kaistella</taxon>
    </lineage>
</organism>
<comment type="subcellular location">
    <subcellularLocation>
        <location evidence="1">Membrane</location>
        <topology evidence="1">Single-pass type II membrane protein</topology>
    </subcellularLocation>
</comment>
<evidence type="ECO:0000256" key="3">
    <source>
        <dbReference type="ARBA" id="ARBA00022679"/>
    </source>
</evidence>
<evidence type="ECO:0000256" key="2">
    <source>
        <dbReference type="ARBA" id="ARBA00022676"/>
    </source>
</evidence>
<reference evidence="6 7" key="1">
    <citation type="submission" date="2014-10" db="EMBL/GenBank/DDBJ databases">
        <title>Kaistella solincola genome.</title>
        <authorList>
            <person name="Newman J.D."/>
        </authorList>
    </citation>
    <scope>NUCLEOTIDE SEQUENCE [LARGE SCALE GENOMIC DNA]</scope>
    <source>
        <strain evidence="6 7">DSM 22468</strain>
    </source>
</reference>
<dbReference type="EMBL" id="JSYK01000002">
    <property type="protein sequence ID" value="KIA84626.1"/>
    <property type="molecule type" value="Genomic_DNA"/>
</dbReference>
<dbReference type="Pfam" id="PF02485">
    <property type="entry name" value="Branch"/>
    <property type="match status" value="1"/>
</dbReference>
<evidence type="ECO:0000256" key="5">
    <source>
        <dbReference type="ARBA" id="ARBA00023180"/>
    </source>
</evidence>
<accession>A0ABR4ZTA7</accession>
<evidence type="ECO:0000313" key="6">
    <source>
        <dbReference type="EMBL" id="KIA84626.1"/>
    </source>
</evidence>